<evidence type="ECO:0000313" key="2">
    <source>
        <dbReference type="EMBL" id="QYR53254.1"/>
    </source>
</evidence>
<reference evidence="2 3" key="1">
    <citation type="submission" date="2021-08" db="EMBL/GenBank/DDBJ databases">
        <title>Lysobacter sp. strain CJ11 Genome sequencing and assembly.</title>
        <authorList>
            <person name="Kim I."/>
        </authorList>
    </citation>
    <scope>NUCLEOTIDE SEQUENCE [LARGE SCALE GENOMIC DNA]</scope>
    <source>
        <strain evidence="2 3">CJ11</strain>
    </source>
</reference>
<name>A0ABX8WQZ2_9GAMM</name>
<dbReference type="RefSeq" id="WP_220380071.1">
    <property type="nucleotide sequence ID" value="NZ_CP080544.1"/>
</dbReference>
<accession>A0ABX8WQZ2</accession>
<gene>
    <name evidence="2" type="ORF">H8L67_01680</name>
</gene>
<feature type="region of interest" description="Disordered" evidence="1">
    <location>
        <begin position="54"/>
        <end position="73"/>
    </location>
</feature>
<evidence type="ECO:0000256" key="1">
    <source>
        <dbReference type="SAM" id="MobiDB-lite"/>
    </source>
</evidence>
<feature type="compositionally biased region" description="Polar residues" evidence="1">
    <location>
        <begin position="60"/>
        <end position="73"/>
    </location>
</feature>
<dbReference type="EMBL" id="CP080544">
    <property type="protein sequence ID" value="QYR53254.1"/>
    <property type="molecule type" value="Genomic_DNA"/>
</dbReference>
<sequence>MASRFYLTIPDTKKLAEAGPLAFRSRGAQGLAEELEAALRTDVLFKRWAATQDDPEDIDSNLSGTDPSATVTGEQHDLHVDLIATTSLTGDAIRHRLRLLAGHVWQLKDVTHA</sequence>
<proteinExistence type="predicted"/>
<dbReference type="Proteomes" id="UP000824755">
    <property type="component" value="Chromosome"/>
</dbReference>
<organism evidence="2 3">
    <name type="scientific">Lysobacter soyae</name>
    <dbReference type="NCBI Taxonomy" id="2764185"/>
    <lineage>
        <taxon>Bacteria</taxon>
        <taxon>Pseudomonadati</taxon>
        <taxon>Pseudomonadota</taxon>
        <taxon>Gammaproteobacteria</taxon>
        <taxon>Lysobacterales</taxon>
        <taxon>Lysobacteraceae</taxon>
        <taxon>Lysobacter</taxon>
    </lineage>
</organism>
<protein>
    <submittedName>
        <fullName evidence="2">Uncharacterized protein</fullName>
    </submittedName>
</protein>
<keyword evidence="3" id="KW-1185">Reference proteome</keyword>
<evidence type="ECO:0000313" key="3">
    <source>
        <dbReference type="Proteomes" id="UP000824755"/>
    </source>
</evidence>